<accession>A0A5R8XXI9</accession>
<organism evidence="2 3">
    <name type="scientific">Arcobacter arenosus</name>
    <dbReference type="NCBI Taxonomy" id="2576037"/>
    <lineage>
        <taxon>Bacteria</taxon>
        <taxon>Pseudomonadati</taxon>
        <taxon>Campylobacterota</taxon>
        <taxon>Epsilonproteobacteria</taxon>
        <taxon>Campylobacterales</taxon>
        <taxon>Arcobacteraceae</taxon>
        <taxon>Arcobacter</taxon>
    </lineage>
</organism>
<evidence type="ECO:0000256" key="1">
    <source>
        <dbReference type="SAM" id="MobiDB-lite"/>
    </source>
</evidence>
<gene>
    <name evidence="2" type="ORF">FDK22_14600</name>
</gene>
<feature type="region of interest" description="Disordered" evidence="1">
    <location>
        <begin position="1"/>
        <end position="36"/>
    </location>
</feature>
<dbReference type="Proteomes" id="UP000308901">
    <property type="component" value="Unassembled WGS sequence"/>
</dbReference>
<dbReference type="OrthoDB" id="5365400at2"/>
<dbReference type="AlphaFoldDB" id="A0A5R8XXI9"/>
<comment type="caution">
    <text evidence="2">The sequence shown here is derived from an EMBL/GenBank/DDBJ whole genome shotgun (WGS) entry which is preliminary data.</text>
</comment>
<keyword evidence="3" id="KW-1185">Reference proteome</keyword>
<feature type="compositionally biased region" description="Polar residues" evidence="1">
    <location>
        <begin position="17"/>
        <end position="29"/>
    </location>
</feature>
<evidence type="ECO:0000313" key="2">
    <source>
        <dbReference type="EMBL" id="TLP35879.1"/>
    </source>
</evidence>
<protein>
    <submittedName>
        <fullName evidence="2">Uncharacterized protein</fullName>
    </submittedName>
</protein>
<dbReference type="RefSeq" id="WP_138153725.1">
    <property type="nucleotide sequence ID" value="NZ_VANU01000007.1"/>
</dbReference>
<reference evidence="2 3" key="1">
    <citation type="submission" date="2019-05" db="EMBL/GenBank/DDBJ databases">
        <title>Arcobacter sp. nov., isolated from sea sediment.</title>
        <authorList>
            <person name="Kim W."/>
        </authorList>
    </citation>
    <scope>NUCLEOTIDE SEQUENCE [LARGE SCALE GENOMIC DNA]</scope>
    <source>
        <strain evidence="2 3">CAU 1517</strain>
    </source>
</reference>
<proteinExistence type="predicted"/>
<dbReference type="EMBL" id="VANU01000007">
    <property type="protein sequence ID" value="TLP35879.1"/>
    <property type="molecule type" value="Genomic_DNA"/>
</dbReference>
<evidence type="ECO:0000313" key="3">
    <source>
        <dbReference type="Proteomes" id="UP000308901"/>
    </source>
</evidence>
<sequence>MDINSINNNLTSSLNNVPNQQIGASNKTESVSKSEDSFSLSINEYNKKRDELSASLQTFNEGIGIAITAQSGIEKQKETLEKISEKLSFREEDLQNNVDKNQVKNEINQELLNFREIAFETTYKRENLLYVDQYDETTSIDISTKEAYFSMDKPNTPEVAIAVGNAISKNDLNNQEQLNETIEIVKESIKALDDVHSQFQDLRTNLVESARESIQEQKDLTNQNRITKQYDFPKEVTDFTKSNVIANAGYLAASQANIVQEQSVKLVGVR</sequence>
<feature type="compositionally biased region" description="Low complexity" evidence="1">
    <location>
        <begin position="1"/>
        <end position="16"/>
    </location>
</feature>
<dbReference type="Gene3D" id="1.20.1330.10">
    <property type="entry name" value="f41 fragment of flagellin, N-terminal domain"/>
    <property type="match status" value="1"/>
</dbReference>
<name>A0A5R8XXI9_9BACT</name>